<gene>
    <name evidence="8" type="ORF">DGMP_36680</name>
</gene>
<evidence type="ECO:0000259" key="7">
    <source>
        <dbReference type="PROSITE" id="PS50113"/>
    </source>
</evidence>
<dbReference type="GO" id="GO:0005524">
    <property type="term" value="F:ATP binding"/>
    <property type="evidence" value="ECO:0007669"/>
    <property type="project" value="UniProtKB-KW"/>
</dbReference>
<proteinExistence type="predicted"/>
<name>A0A8D5JQZ5_9BACT</name>
<dbReference type="Pfam" id="PF25601">
    <property type="entry name" value="AAA_lid_14"/>
    <property type="match status" value="1"/>
</dbReference>
<feature type="domain" description="PAC" evidence="7">
    <location>
        <begin position="82"/>
        <end position="134"/>
    </location>
</feature>
<dbReference type="Pfam" id="PF13426">
    <property type="entry name" value="PAS_9"/>
    <property type="match status" value="1"/>
</dbReference>
<dbReference type="GO" id="GO:0006355">
    <property type="term" value="P:regulation of DNA-templated transcription"/>
    <property type="evidence" value="ECO:0007669"/>
    <property type="project" value="InterPro"/>
</dbReference>
<evidence type="ECO:0008006" key="10">
    <source>
        <dbReference type="Google" id="ProtNLM"/>
    </source>
</evidence>
<dbReference type="FunFam" id="3.40.50.300:FF:000006">
    <property type="entry name" value="DNA-binding transcriptional regulator NtrC"/>
    <property type="match status" value="1"/>
</dbReference>
<keyword evidence="1" id="KW-0547">Nucleotide-binding</keyword>
<dbReference type="SMART" id="SM00382">
    <property type="entry name" value="AAA"/>
    <property type="match status" value="1"/>
</dbReference>
<evidence type="ECO:0000256" key="3">
    <source>
        <dbReference type="ARBA" id="ARBA00023015"/>
    </source>
</evidence>
<keyword evidence="9" id="KW-1185">Reference proteome</keyword>
<dbReference type="Pfam" id="PF02954">
    <property type="entry name" value="HTH_8"/>
    <property type="match status" value="1"/>
</dbReference>
<evidence type="ECO:0000259" key="5">
    <source>
        <dbReference type="PROSITE" id="PS50045"/>
    </source>
</evidence>
<evidence type="ECO:0000259" key="6">
    <source>
        <dbReference type="PROSITE" id="PS50112"/>
    </source>
</evidence>
<evidence type="ECO:0000313" key="8">
    <source>
        <dbReference type="EMBL" id="BCL62975.1"/>
    </source>
</evidence>
<dbReference type="RefSeq" id="WP_228855277.1">
    <property type="nucleotide sequence ID" value="NZ_AP024086.1"/>
</dbReference>
<dbReference type="InterPro" id="IPR000700">
    <property type="entry name" value="PAS-assoc_C"/>
</dbReference>
<dbReference type="Proteomes" id="UP000826725">
    <property type="component" value="Chromosome"/>
</dbReference>
<dbReference type="PROSITE" id="PS50113">
    <property type="entry name" value="PAC"/>
    <property type="match status" value="1"/>
</dbReference>
<sequence length="458" mass="52169">MLEQELNQYWKTVVDTIQEGVMIVTQDGIIVSANRAFLQLTGYDLHELVGQPCSRLNCTACHLERTRETHHWCRLFRDGAIKKQRCVLKRRDGSQVNIFKNSCVLRDSEGKVIGAVETMTDITEILEHEHKIEAFKRELIGRETFHGMVGNSAAMQRVYNLITNAADSDAPLIIYGESGTGKELVAQAVHELSPRRDKPYIKVNCAALNESLLESELFGHVKGAFTTAIQDRKGRFEAARGGSIFLDEIGDLPLTTQVKLLRVLEEMIIERVGDNQPIPIDVRIITATNKNLREMVEEGIFREDFFYRINVIPINIPPVRERGGDITLLAESFFTKLQLKTGKSIRGISPEAMDLLVRYNWPGNVRELRSTFEYAFVTCRGDMIVPDDLPPIILYNEGQVEPKRQVASVKDKKEQQRRQLLTALEKSDWNRSRAAELLGVSRVTIWNRMKKFGIMDNR</sequence>
<reference evidence="8" key="1">
    <citation type="submission" date="2020-09" db="EMBL/GenBank/DDBJ databases">
        <title>Desulfogranum mesoprofundum gen. nov., sp. nov., a novel mesophilic, sulfate-reducing chemolithoautotroph isolated from a deep-sea hydrothermal vent chimney in the Suiyo Seamount.</title>
        <authorList>
            <person name="Hashimoto Y."/>
            <person name="Nakagawa S."/>
        </authorList>
    </citation>
    <scope>NUCLEOTIDE SEQUENCE</scope>
    <source>
        <strain evidence="8">KT2</strain>
    </source>
</reference>
<dbReference type="AlphaFoldDB" id="A0A8D5JQZ5"/>
<feature type="domain" description="Sigma-54 factor interaction" evidence="5">
    <location>
        <begin position="148"/>
        <end position="377"/>
    </location>
</feature>
<dbReference type="PROSITE" id="PS50045">
    <property type="entry name" value="SIGMA54_INTERACT_4"/>
    <property type="match status" value="1"/>
</dbReference>
<dbReference type="EMBL" id="AP024086">
    <property type="protein sequence ID" value="BCL62975.1"/>
    <property type="molecule type" value="Genomic_DNA"/>
</dbReference>
<dbReference type="PANTHER" id="PTHR32071">
    <property type="entry name" value="TRANSCRIPTIONAL REGULATORY PROTEIN"/>
    <property type="match status" value="1"/>
</dbReference>
<keyword evidence="4" id="KW-0804">Transcription</keyword>
<dbReference type="InterPro" id="IPR003593">
    <property type="entry name" value="AAA+_ATPase"/>
</dbReference>
<protein>
    <recommendedName>
        <fullName evidence="10">Sigma-54-dependent Fis family transcriptional regulator</fullName>
    </recommendedName>
</protein>
<dbReference type="InterPro" id="IPR025662">
    <property type="entry name" value="Sigma_54_int_dom_ATP-bd_1"/>
</dbReference>
<dbReference type="CDD" id="cd00130">
    <property type="entry name" value="PAS"/>
    <property type="match status" value="1"/>
</dbReference>
<dbReference type="InterPro" id="IPR000014">
    <property type="entry name" value="PAS"/>
</dbReference>
<dbReference type="PROSITE" id="PS00675">
    <property type="entry name" value="SIGMA54_INTERACT_1"/>
    <property type="match status" value="1"/>
</dbReference>
<dbReference type="GO" id="GO:0043565">
    <property type="term" value="F:sequence-specific DNA binding"/>
    <property type="evidence" value="ECO:0007669"/>
    <property type="project" value="InterPro"/>
</dbReference>
<dbReference type="CDD" id="cd00009">
    <property type="entry name" value="AAA"/>
    <property type="match status" value="1"/>
</dbReference>
<dbReference type="InterPro" id="IPR058031">
    <property type="entry name" value="AAA_lid_NorR"/>
</dbReference>
<evidence type="ECO:0000256" key="1">
    <source>
        <dbReference type="ARBA" id="ARBA00022741"/>
    </source>
</evidence>
<dbReference type="NCBIfam" id="TIGR00229">
    <property type="entry name" value="sensory_box"/>
    <property type="match status" value="1"/>
</dbReference>
<dbReference type="PROSITE" id="PS50112">
    <property type="entry name" value="PAS"/>
    <property type="match status" value="1"/>
</dbReference>
<keyword evidence="3" id="KW-0805">Transcription regulation</keyword>
<dbReference type="SMART" id="SM00091">
    <property type="entry name" value="PAS"/>
    <property type="match status" value="1"/>
</dbReference>
<evidence type="ECO:0000313" key="9">
    <source>
        <dbReference type="Proteomes" id="UP000826725"/>
    </source>
</evidence>
<evidence type="ECO:0000256" key="4">
    <source>
        <dbReference type="ARBA" id="ARBA00023163"/>
    </source>
</evidence>
<dbReference type="InterPro" id="IPR002197">
    <property type="entry name" value="HTH_Fis"/>
</dbReference>
<accession>A0A8D5JQZ5</accession>
<organism evidence="8 9">
    <name type="scientific">Desulfomarina profundi</name>
    <dbReference type="NCBI Taxonomy" id="2772557"/>
    <lineage>
        <taxon>Bacteria</taxon>
        <taxon>Pseudomonadati</taxon>
        <taxon>Thermodesulfobacteriota</taxon>
        <taxon>Desulfobulbia</taxon>
        <taxon>Desulfobulbales</taxon>
        <taxon>Desulfobulbaceae</taxon>
        <taxon>Desulfomarina</taxon>
    </lineage>
</organism>
<dbReference type="Pfam" id="PF00158">
    <property type="entry name" value="Sigma54_activat"/>
    <property type="match status" value="1"/>
</dbReference>
<feature type="domain" description="PAS" evidence="6">
    <location>
        <begin position="6"/>
        <end position="51"/>
    </location>
</feature>
<dbReference type="InterPro" id="IPR002078">
    <property type="entry name" value="Sigma_54_int"/>
</dbReference>
<evidence type="ECO:0000256" key="2">
    <source>
        <dbReference type="ARBA" id="ARBA00022840"/>
    </source>
</evidence>
<keyword evidence="2" id="KW-0067">ATP-binding</keyword>
<dbReference type="KEGG" id="dbk:DGMP_36680"/>